<evidence type="ECO:0000313" key="1">
    <source>
        <dbReference type="EMBL" id="EIC75052.1"/>
    </source>
</evidence>
<reference evidence="1 2" key="1">
    <citation type="submission" date="2012-03" db="EMBL/GenBank/DDBJ databases">
        <authorList>
            <person name="Durkin A.S."/>
            <person name="McCorrison J."/>
            <person name="Torralba M."/>
            <person name="Gillis M."/>
            <person name="Methe B."/>
            <person name="Sutton G."/>
            <person name="Nelson K.E."/>
        </authorList>
    </citation>
    <scope>NUCLEOTIDE SEQUENCE [LARGE SCALE GENOMIC DNA]</scope>
    <source>
        <strain evidence="1 2">SK610</strain>
    </source>
</reference>
<sequence>MASFICLEGEKWCYMPSKVLIKNPKNGMQSWFSLPLYFGKLSVIGLTGSYDEQIEIVDYEGSAFIGYGLFSVADLEQLNRQVEG</sequence>
<organism evidence="1 2">
    <name type="scientific">Streptococcus oralis SK610</name>
    <dbReference type="NCBI Taxonomy" id="1095741"/>
    <lineage>
        <taxon>Bacteria</taxon>
        <taxon>Bacillati</taxon>
        <taxon>Bacillota</taxon>
        <taxon>Bacilli</taxon>
        <taxon>Lactobacillales</taxon>
        <taxon>Streptococcaceae</taxon>
        <taxon>Streptococcus</taxon>
    </lineage>
</organism>
<dbReference type="AlphaFoldDB" id="I0Q1A0"/>
<gene>
    <name evidence="1" type="ORF">HMPREF1115_0758</name>
</gene>
<name>I0Q1A0_STROR</name>
<comment type="caution">
    <text evidence="1">The sequence shown here is derived from an EMBL/GenBank/DDBJ whole genome shotgun (WGS) entry which is preliminary data.</text>
</comment>
<protein>
    <submittedName>
        <fullName evidence="1">Uncharacterized protein</fullName>
    </submittedName>
</protein>
<evidence type="ECO:0000313" key="2">
    <source>
        <dbReference type="Proteomes" id="UP000004548"/>
    </source>
</evidence>
<dbReference type="EMBL" id="AJKQ01000026">
    <property type="protein sequence ID" value="EIC75052.1"/>
    <property type="molecule type" value="Genomic_DNA"/>
</dbReference>
<dbReference type="Proteomes" id="UP000004548">
    <property type="component" value="Unassembled WGS sequence"/>
</dbReference>
<accession>I0Q1A0</accession>
<proteinExistence type="predicted"/>
<dbReference type="PATRIC" id="fig|1095741.3.peg.1523"/>